<keyword evidence="9" id="KW-1185">Reference proteome</keyword>
<keyword evidence="2 6" id="KW-0812">Transmembrane</keyword>
<gene>
    <name evidence="8" type="ORF">CH341_13125</name>
</gene>
<evidence type="ECO:0000256" key="5">
    <source>
        <dbReference type="SAM" id="MobiDB-lite"/>
    </source>
</evidence>
<accession>A0A327KZS4</accession>
<protein>
    <recommendedName>
        <fullName evidence="7">O-antigen ligase-related domain-containing protein</fullName>
    </recommendedName>
</protein>
<evidence type="ECO:0000256" key="3">
    <source>
        <dbReference type="ARBA" id="ARBA00022989"/>
    </source>
</evidence>
<dbReference type="PANTHER" id="PTHR37422:SF13">
    <property type="entry name" value="LIPOPOLYSACCHARIDE BIOSYNTHESIS PROTEIN PA4999-RELATED"/>
    <property type="match status" value="1"/>
</dbReference>
<dbReference type="InterPro" id="IPR051533">
    <property type="entry name" value="WaaL-like"/>
</dbReference>
<dbReference type="GO" id="GO:0016020">
    <property type="term" value="C:membrane"/>
    <property type="evidence" value="ECO:0007669"/>
    <property type="project" value="UniProtKB-SubCell"/>
</dbReference>
<evidence type="ECO:0000256" key="1">
    <source>
        <dbReference type="ARBA" id="ARBA00004141"/>
    </source>
</evidence>
<feature type="transmembrane region" description="Helical" evidence="6">
    <location>
        <begin position="220"/>
        <end position="243"/>
    </location>
</feature>
<feature type="transmembrane region" description="Helical" evidence="6">
    <location>
        <begin position="410"/>
        <end position="426"/>
    </location>
</feature>
<evidence type="ECO:0000256" key="6">
    <source>
        <dbReference type="SAM" id="Phobius"/>
    </source>
</evidence>
<feature type="transmembrane region" description="Helical" evidence="6">
    <location>
        <begin position="322"/>
        <end position="339"/>
    </location>
</feature>
<evidence type="ECO:0000313" key="8">
    <source>
        <dbReference type="EMBL" id="RAI43657.1"/>
    </source>
</evidence>
<evidence type="ECO:0000259" key="7">
    <source>
        <dbReference type="Pfam" id="PF04932"/>
    </source>
</evidence>
<dbReference type="InterPro" id="IPR007016">
    <property type="entry name" value="O-antigen_ligase-rel_domated"/>
</dbReference>
<reference evidence="8 9" key="1">
    <citation type="submission" date="2017-07" db="EMBL/GenBank/DDBJ databases">
        <title>Draft Genome Sequences of Select Purple Nonsulfur Bacteria.</title>
        <authorList>
            <person name="Lasarre B."/>
            <person name="Mckinlay J.B."/>
        </authorList>
    </citation>
    <scope>NUCLEOTIDE SEQUENCE [LARGE SCALE GENOMIC DNA]</scope>
    <source>
        <strain evidence="8 9">DSM 5909</strain>
    </source>
</reference>
<feature type="transmembrane region" description="Helical" evidence="6">
    <location>
        <begin position="385"/>
        <end position="403"/>
    </location>
</feature>
<feature type="transmembrane region" description="Helical" evidence="6">
    <location>
        <begin position="611"/>
        <end position="629"/>
    </location>
</feature>
<feature type="transmembrane region" description="Helical" evidence="6">
    <location>
        <begin position="455"/>
        <end position="474"/>
    </location>
</feature>
<feature type="transmembrane region" description="Helical" evidence="6">
    <location>
        <begin position="586"/>
        <end position="605"/>
    </location>
</feature>
<keyword evidence="3 6" id="KW-1133">Transmembrane helix</keyword>
<name>A0A327KZS4_9BRAD</name>
<feature type="transmembrane region" description="Helical" evidence="6">
    <location>
        <begin position="288"/>
        <end position="310"/>
    </location>
</feature>
<dbReference type="Pfam" id="PF04932">
    <property type="entry name" value="Wzy_C"/>
    <property type="match status" value="1"/>
</dbReference>
<feature type="transmembrane region" description="Helical" evidence="6">
    <location>
        <begin position="432"/>
        <end position="448"/>
    </location>
</feature>
<proteinExistence type="predicted"/>
<comment type="caution">
    <text evidence="8">The sequence shown here is derived from an EMBL/GenBank/DDBJ whole genome shotgun (WGS) entry which is preliminary data.</text>
</comment>
<evidence type="ECO:0000256" key="2">
    <source>
        <dbReference type="ARBA" id="ARBA00022692"/>
    </source>
</evidence>
<dbReference type="PANTHER" id="PTHR37422">
    <property type="entry name" value="TEICHURONIC ACID BIOSYNTHESIS PROTEIN TUAE"/>
    <property type="match status" value="1"/>
</dbReference>
<evidence type="ECO:0000256" key="4">
    <source>
        <dbReference type="ARBA" id="ARBA00023136"/>
    </source>
</evidence>
<feature type="transmembrane region" description="Helical" evidence="6">
    <location>
        <begin position="556"/>
        <end position="579"/>
    </location>
</feature>
<keyword evidence="4 6" id="KW-0472">Membrane</keyword>
<comment type="subcellular location">
    <subcellularLocation>
        <location evidence="1">Membrane</location>
        <topology evidence="1">Multi-pass membrane protein</topology>
    </subcellularLocation>
</comment>
<feature type="region of interest" description="Disordered" evidence="5">
    <location>
        <begin position="45"/>
        <end position="75"/>
    </location>
</feature>
<feature type="domain" description="O-antigen ligase-related" evidence="7">
    <location>
        <begin position="415"/>
        <end position="568"/>
    </location>
</feature>
<dbReference type="AlphaFoldDB" id="A0A327KZS4"/>
<dbReference type="EMBL" id="NPEX01000077">
    <property type="protein sequence ID" value="RAI43657.1"/>
    <property type="molecule type" value="Genomic_DNA"/>
</dbReference>
<dbReference type="Proteomes" id="UP000249130">
    <property type="component" value="Unassembled WGS sequence"/>
</dbReference>
<organism evidence="8 9">
    <name type="scientific">Rhodoplanes roseus</name>
    <dbReference type="NCBI Taxonomy" id="29409"/>
    <lineage>
        <taxon>Bacteria</taxon>
        <taxon>Pseudomonadati</taxon>
        <taxon>Pseudomonadota</taxon>
        <taxon>Alphaproteobacteria</taxon>
        <taxon>Hyphomicrobiales</taxon>
        <taxon>Nitrobacteraceae</taxon>
        <taxon>Rhodoplanes</taxon>
    </lineage>
</organism>
<feature type="transmembrane region" description="Helical" evidence="6">
    <location>
        <begin position="346"/>
        <end position="365"/>
    </location>
</feature>
<feature type="transmembrane region" description="Helical" evidence="6">
    <location>
        <begin position="263"/>
        <end position="281"/>
    </location>
</feature>
<sequence>MDGAERGHVVARHLSLSLDHHGCAWDDGDGLMGCGSRPLVAVQRTAGRPSEPLCGEDRGGLHGGSGRRGARQRRAARRTRLLLRRVVRPGGWPAHGPPLWRSVRPSRATDDLDGHESPGRFGIVLRLARLVCDRTRGRGLHREHRSADGVRRLRRLGHRLVRSARCGCFVPRVERGRSCVSGRRSSSGAGTPTRRHVGALAMTIAAIESGRSRSKPPATALIVAVLFGSSFGAFHDLGFPLSLVDGSSNEWKRLALQVDEGSIWRQICIPIIGLLGLYLLARPHERRLDLWTPLGVVIVAYLCWTFASLLWSDTPELTFKRLLVFFFLSVGAIGVASLDARSIRTVFVWVTLMSFGVGLLNELVLGTFAPWDGEYRFAGTVHPNLQAASMAQLSLTGLCLAFDPQVRHRWAGPVLVVFGLVIVLLTQSRTSLVSLVMASAFVVAVWGWRCANPAVLFGAAAAVVLGATTVVLEISDPTSSPIGLVTSMLERPRDQGNIEALTGRTDVWQTCIRMAMDQLLIGVGFDSFWTPRRIAEISSLHNWGINQAHSAYIEHLVSLGLVGLGLWCLLVLGALWLAVRRYMATGAASFLWIASQVAFCMVHAFSESINMMPVFNGYVLLLLVFSLSYKPTSGRRRVKKEAAHAVGSPR</sequence>
<evidence type="ECO:0000313" key="9">
    <source>
        <dbReference type="Proteomes" id="UP000249130"/>
    </source>
</evidence>